<evidence type="ECO:0000313" key="1">
    <source>
        <dbReference type="EMBL" id="CAL15466.1"/>
    </source>
</evidence>
<protein>
    <recommendedName>
        <fullName evidence="3">DUF1963 domain-containing protein</fullName>
    </recommendedName>
</protein>
<dbReference type="AlphaFoldDB" id="Q0VT13"/>
<dbReference type="RefSeq" id="WP_011587316.1">
    <property type="nucleotide sequence ID" value="NC_008260.1"/>
</dbReference>
<dbReference type="EMBL" id="AM286690">
    <property type="protein sequence ID" value="CAL15466.1"/>
    <property type="molecule type" value="Genomic_DNA"/>
</dbReference>
<dbReference type="OrthoDB" id="5351532at2"/>
<accession>Q0VT13</accession>
<gene>
    <name evidence="1" type="ordered locus">ABO_0018</name>
</gene>
<reference evidence="1 2" key="1">
    <citation type="journal article" date="2006" name="Nat. Biotechnol.">
        <title>Genome sequence of the ubiquitous hydrocarbon-degrading marine bacterium Alcanivorax borkumensis.</title>
        <authorList>
            <person name="Schneiker S."/>
            <person name="Martins dos Santos V.A.P."/>
            <person name="Bartels D."/>
            <person name="Bekel T."/>
            <person name="Brecht M."/>
            <person name="Buhrmester J."/>
            <person name="Chernikova T.N."/>
            <person name="Denaro R."/>
            <person name="Ferrer M."/>
            <person name="Gertler C."/>
            <person name="Goesmann A."/>
            <person name="Golyshina O.V."/>
            <person name="Kaminski F."/>
            <person name="Khachane A.N."/>
            <person name="Lang S."/>
            <person name="Linke B."/>
            <person name="McHardy A.C."/>
            <person name="Meyer F."/>
            <person name="Nechitaylo T."/>
            <person name="Puehler A."/>
            <person name="Regenhardt D."/>
            <person name="Rupp O."/>
            <person name="Sabirova J.S."/>
            <person name="Selbitschka W."/>
            <person name="Yakimov M.M."/>
            <person name="Timmis K.N."/>
            <person name="Vorhoelter F.-J."/>
            <person name="Weidner S."/>
            <person name="Kaiser O."/>
            <person name="Golyshin P.N."/>
        </authorList>
    </citation>
    <scope>NUCLEOTIDE SEQUENCE [LARGE SCALE GENOMIC DNA]</scope>
    <source>
        <strain evidence="2">ATCC 700651 / DSM 11573 / NCIMB 13689 / SK2</strain>
    </source>
</reference>
<dbReference type="Pfam" id="PF09234">
    <property type="entry name" value="DUF1963"/>
    <property type="match status" value="1"/>
</dbReference>
<evidence type="ECO:0000313" key="2">
    <source>
        <dbReference type="Proteomes" id="UP000008871"/>
    </source>
</evidence>
<dbReference type="eggNOG" id="COG3878">
    <property type="taxonomic scope" value="Bacteria"/>
</dbReference>
<sequence length="241" mass="26947">MLPEEIKHKLAILSRPAWRPRVGPAVPGARSKFGGLPLLKKDEAWPCCGHCHQPMQLFVQLDSLDLPVEARSAFGDGVLQVFYCTNGEEDCEVLGHAHLPFSDVTLVRVIPRQQADGFDALPQAIPDAFVEQALTGWQCMTDFPDRQEMTAINDDVPEAMLALLQAHRPTPRPGDKFLGWPNWVSEVSYPLCSCCEKPMKFIFQLDSADTLPFWFGNSGCAYVFQCESNPKVLTMSWISRP</sequence>
<keyword evidence="2" id="KW-1185">Reference proteome</keyword>
<dbReference type="PANTHER" id="PTHR36436:SF6">
    <property type="entry name" value="SLL5081 PROTEIN"/>
    <property type="match status" value="1"/>
</dbReference>
<dbReference type="STRING" id="393595.ABO_0018"/>
<proteinExistence type="predicted"/>
<dbReference type="PANTHER" id="PTHR36436">
    <property type="entry name" value="SLL5081 PROTEIN"/>
    <property type="match status" value="1"/>
</dbReference>
<dbReference type="HOGENOM" id="CLU_1153133_0_0_6"/>
<evidence type="ECO:0008006" key="3">
    <source>
        <dbReference type="Google" id="ProtNLM"/>
    </source>
</evidence>
<dbReference type="KEGG" id="abo:ABO_0018"/>
<dbReference type="InterPro" id="IPR015315">
    <property type="entry name" value="DUF1963"/>
</dbReference>
<organism evidence="1 2">
    <name type="scientific">Alcanivorax borkumensis (strain ATCC 700651 / DSM 11573 / NCIMB 13689 / SK2)</name>
    <dbReference type="NCBI Taxonomy" id="393595"/>
    <lineage>
        <taxon>Bacteria</taxon>
        <taxon>Pseudomonadati</taxon>
        <taxon>Pseudomonadota</taxon>
        <taxon>Gammaproteobacteria</taxon>
        <taxon>Oceanospirillales</taxon>
        <taxon>Alcanivoracaceae</taxon>
        <taxon>Alcanivorax</taxon>
    </lineage>
</organism>
<name>Q0VT13_ALCBS</name>
<dbReference type="Gene3D" id="2.30.320.10">
    <property type="entry name" value="YwqG-like"/>
    <property type="match status" value="1"/>
</dbReference>
<dbReference type="InterPro" id="IPR035948">
    <property type="entry name" value="YwqG-like_sf"/>
</dbReference>
<dbReference type="SUPFAM" id="SSF103032">
    <property type="entry name" value="Hypothetical protein YwqG"/>
    <property type="match status" value="1"/>
</dbReference>
<dbReference type="Proteomes" id="UP000008871">
    <property type="component" value="Chromosome"/>
</dbReference>